<dbReference type="InterPro" id="IPR025659">
    <property type="entry name" value="Tubby-like_C"/>
</dbReference>
<sequence length="91" mass="10023">MAQRPSSTPVASPVLVVSPLFCTPHPVDLAINRKFGLMPAAFPNFAVKGVNGNIVFKVKHGVKAMDKYVFDTKRVIFDAARNRIITLQKEV</sequence>
<dbReference type="EMBL" id="JBBPBK010000002">
    <property type="protein sequence ID" value="KAK9289368.1"/>
    <property type="molecule type" value="Genomic_DNA"/>
</dbReference>
<proteinExistence type="predicted"/>
<organism evidence="1 2">
    <name type="scientific">Liquidambar formosana</name>
    <name type="common">Formosan gum</name>
    <dbReference type="NCBI Taxonomy" id="63359"/>
    <lineage>
        <taxon>Eukaryota</taxon>
        <taxon>Viridiplantae</taxon>
        <taxon>Streptophyta</taxon>
        <taxon>Embryophyta</taxon>
        <taxon>Tracheophyta</taxon>
        <taxon>Spermatophyta</taxon>
        <taxon>Magnoliopsida</taxon>
        <taxon>eudicotyledons</taxon>
        <taxon>Gunneridae</taxon>
        <taxon>Pentapetalae</taxon>
        <taxon>Saxifragales</taxon>
        <taxon>Altingiaceae</taxon>
        <taxon>Liquidambar</taxon>
    </lineage>
</organism>
<evidence type="ECO:0000313" key="1">
    <source>
        <dbReference type="EMBL" id="KAK9289368.1"/>
    </source>
</evidence>
<dbReference type="InterPro" id="IPR038595">
    <property type="entry name" value="LOR_sf"/>
</dbReference>
<dbReference type="Proteomes" id="UP001415857">
    <property type="component" value="Unassembled WGS sequence"/>
</dbReference>
<comment type="caution">
    <text evidence="1">The sequence shown here is derived from an EMBL/GenBank/DDBJ whole genome shotgun (WGS) entry which is preliminary data.</text>
</comment>
<protein>
    <submittedName>
        <fullName evidence="1">Uncharacterized protein</fullName>
    </submittedName>
</protein>
<gene>
    <name evidence="1" type="ORF">L1049_007523</name>
</gene>
<evidence type="ECO:0000313" key="2">
    <source>
        <dbReference type="Proteomes" id="UP001415857"/>
    </source>
</evidence>
<keyword evidence="2" id="KW-1185">Reference proteome</keyword>
<reference evidence="1 2" key="1">
    <citation type="journal article" date="2024" name="Plant J.">
        <title>Genome sequences and population genomics reveal climatic adaptation and genomic divergence between two closely related sweetgum species.</title>
        <authorList>
            <person name="Xu W.Q."/>
            <person name="Ren C.Q."/>
            <person name="Zhang X.Y."/>
            <person name="Comes H.P."/>
            <person name="Liu X.H."/>
            <person name="Li Y.G."/>
            <person name="Kettle C.J."/>
            <person name="Jalonen R."/>
            <person name="Gaisberger H."/>
            <person name="Ma Y.Z."/>
            <person name="Qiu Y.X."/>
        </authorList>
    </citation>
    <scope>NUCLEOTIDE SEQUENCE [LARGE SCALE GENOMIC DNA]</scope>
    <source>
        <strain evidence="1">Hangzhou</strain>
    </source>
</reference>
<name>A0AAP0S1H9_LIQFO</name>
<dbReference type="SUPFAM" id="SSF54518">
    <property type="entry name" value="Tubby C-terminal domain-like"/>
    <property type="match status" value="1"/>
</dbReference>
<dbReference type="Gene3D" id="2.40.160.200">
    <property type="entry name" value="LURP1-related"/>
    <property type="match status" value="1"/>
</dbReference>
<dbReference type="AlphaFoldDB" id="A0AAP0S1H9"/>
<accession>A0AAP0S1H9</accession>